<keyword evidence="2 8" id="KW-0813">Transport</keyword>
<name>A0ABS9SEU5_9BACT</name>
<keyword evidence="7 8" id="KW-0998">Cell outer membrane</keyword>
<feature type="domain" description="TonB-dependent receptor-like beta-barrel" evidence="9">
    <location>
        <begin position="129"/>
        <end position="699"/>
    </location>
</feature>
<evidence type="ECO:0000256" key="3">
    <source>
        <dbReference type="ARBA" id="ARBA00022452"/>
    </source>
</evidence>
<organism evidence="10 11">
    <name type="scientific">Niabella ginsengisoli</name>
    <dbReference type="NCBI Taxonomy" id="522298"/>
    <lineage>
        <taxon>Bacteria</taxon>
        <taxon>Pseudomonadati</taxon>
        <taxon>Bacteroidota</taxon>
        <taxon>Chitinophagia</taxon>
        <taxon>Chitinophagales</taxon>
        <taxon>Chitinophagaceae</taxon>
        <taxon>Niabella</taxon>
    </lineage>
</organism>
<dbReference type="Proteomes" id="UP001202248">
    <property type="component" value="Unassembled WGS sequence"/>
</dbReference>
<dbReference type="EMBL" id="JAKWBL010000001">
    <property type="protein sequence ID" value="MCH5596879.1"/>
    <property type="molecule type" value="Genomic_DNA"/>
</dbReference>
<keyword evidence="6 8" id="KW-0472">Membrane</keyword>
<dbReference type="Gene3D" id="2.40.170.20">
    <property type="entry name" value="TonB-dependent receptor, beta-barrel domain"/>
    <property type="match status" value="1"/>
</dbReference>
<dbReference type="NCBIfam" id="TIGR04056">
    <property type="entry name" value="OMP_RagA_SusC"/>
    <property type="match status" value="1"/>
</dbReference>
<sequence>MDYRIAQGDEADPAKITDYLSLIEANNYKAGKTVDWFKELIKPALFSDYNASISGQANKTNYFLSGGYLTQKGIVDYDDFKRISVRLNVSNKITNWLAINVKSTFTSMDYSGQPYGKLNQLHGLSPYSNIYEDGASSGKYAYYPMEDPYFRNPYLQKDIIDEDIRTSLWGAVSTIIDVPFVKGLKLTSNYSINHRQNDQNNFENSYLDPVQNGFASKKNEQFLSWLFDNIVSYNKTFNGVHDLSLTGLVSREFYKASNTLATANNFFNQATGFYALELGEVQKNSSGYADQNQTAVMGRINYGYDNRYSITGTVRRDGYSAFAEGNKYATFLSGGIAWTVSEEAFMKDITWMDNLKIRLSYGQNGNQAIDRYSTLAKISNAKQYIFGDGGTSQVGAEVTGIANNSLGWEKTSSYNLGIDFSIFKNRLSGNIDLYSSQTTDLLLKRDLQNFTGYADVLTNIGQTANKGIEIALNGDIVRSGNIVWNMAGTFALNRNKITKLVGADNDGDGKEDDNIASSWFIGEPLGVIYGYGINGIHQTGEENIPAGYAPGDFRIVDYDGDGELSANDRHILGYSTPNYRFSITNTFSYKNWALFARINSIQGGNGYYLGNNIAMHNPNNNFASWTERFSFTQMDYWTPDNPSNTAARINYTAPRGHAYLEDRSFIRLQDVTLSYSLNQQLLDKYKIKGLRIFASGTNLYTWTKWSGYDPEPEGDGYKGTTIGHFPMLRTYTVGLDFKF</sequence>
<evidence type="ECO:0000256" key="5">
    <source>
        <dbReference type="ARBA" id="ARBA00023077"/>
    </source>
</evidence>
<comment type="similarity">
    <text evidence="8">Belongs to the TonB-dependent receptor family.</text>
</comment>
<comment type="subcellular location">
    <subcellularLocation>
        <location evidence="1 8">Cell outer membrane</location>
        <topology evidence="1 8">Multi-pass membrane protein</topology>
    </subcellularLocation>
</comment>
<dbReference type="InterPro" id="IPR023996">
    <property type="entry name" value="TonB-dep_OMP_SusC/RagA"/>
</dbReference>
<keyword evidence="3 8" id="KW-1134">Transmembrane beta strand</keyword>
<dbReference type="InterPro" id="IPR000531">
    <property type="entry name" value="Beta-barrel_TonB"/>
</dbReference>
<evidence type="ECO:0000256" key="1">
    <source>
        <dbReference type="ARBA" id="ARBA00004571"/>
    </source>
</evidence>
<evidence type="ECO:0000256" key="8">
    <source>
        <dbReference type="PROSITE-ProRule" id="PRU01360"/>
    </source>
</evidence>
<proteinExistence type="inferred from homology"/>
<dbReference type="Pfam" id="PF00593">
    <property type="entry name" value="TonB_dep_Rec_b-barrel"/>
    <property type="match status" value="1"/>
</dbReference>
<protein>
    <submittedName>
        <fullName evidence="10">TonB-dependent receptor</fullName>
    </submittedName>
</protein>
<reference evidence="10 11" key="1">
    <citation type="submission" date="2022-02" db="EMBL/GenBank/DDBJ databases">
        <authorList>
            <person name="Min J."/>
        </authorList>
    </citation>
    <scope>NUCLEOTIDE SEQUENCE [LARGE SCALE GENOMIC DNA]</scope>
    <source>
        <strain evidence="10 11">GR10-1</strain>
    </source>
</reference>
<evidence type="ECO:0000256" key="4">
    <source>
        <dbReference type="ARBA" id="ARBA00022692"/>
    </source>
</evidence>
<evidence type="ECO:0000313" key="10">
    <source>
        <dbReference type="EMBL" id="MCH5596879.1"/>
    </source>
</evidence>
<comment type="caution">
    <text evidence="10">The sequence shown here is derived from an EMBL/GenBank/DDBJ whole genome shotgun (WGS) entry which is preliminary data.</text>
</comment>
<gene>
    <name evidence="10" type="ORF">MKP09_02530</name>
</gene>
<keyword evidence="5" id="KW-0798">TonB box</keyword>
<evidence type="ECO:0000256" key="2">
    <source>
        <dbReference type="ARBA" id="ARBA00022448"/>
    </source>
</evidence>
<dbReference type="PROSITE" id="PS52016">
    <property type="entry name" value="TONB_DEPENDENT_REC_3"/>
    <property type="match status" value="1"/>
</dbReference>
<dbReference type="RefSeq" id="WP_240826290.1">
    <property type="nucleotide sequence ID" value="NZ_JAKWBL010000001.1"/>
</dbReference>
<evidence type="ECO:0000256" key="7">
    <source>
        <dbReference type="ARBA" id="ARBA00023237"/>
    </source>
</evidence>
<dbReference type="InterPro" id="IPR036942">
    <property type="entry name" value="Beta-barrel_TonB_sf"/>
</dbReference>
<keyword evidence="11" id="KW-1185">Reference proteome</keyword>
<keyword evidence="10" id="KW-0675">Receptor</keyword>
<evidence type="ECO:0000313" key="11">
    <source>
        <dbReference type="Proteomes" id="UP001202248"/>
    </source>
</evidence>
<keyword evidence="4 8" id="KW-0812">Transmembrane</keyword>
<evidence type="ECO:0000259" key="9">
    <source>
        <dbReference type="Pfam" id="PF00593"/>
    </source>
</evidence>
<accession>A0ABS9SEU5</accession>
<dbReference type="SUPFAM" id="SSF56935">
    <property type="entry name" value="Porins"/>
    <property type="match status" value="1"/>
</dbReference>
<dbReference type="InterPro" id="IPR039426">
    <property type="entry name" value="TonB-dep_rcpt-like"/>
</dbReference>
<evidence type="ECO:0000256" key="6">
    <source>
        <dbReference type="ARBA" id="ARBA00023136"/>
    </source>
</evidence>